<gene>
    <name evidence="1" type="ordered locus">MAV_0832</name>
</gene>
<reference evidence="1 2" key="1">
    <citation type="submission" date="2006-10" db="EMBL/GenBank/DDBJ databases">
        <authorList>
            <person name="Fleischmann R.D."/>
            <person name="Dodson R.J."/>
            <person name="Haft D.H."/>
            <person name="Merkel J.S."/>
            <person name="Nelson W.C."/>
            <person name="Fraser C.M."/>
        </authorList>
    </citation>
    <scope>NUCLEOTIDE SEQUENCE [LARGE SCALE GENOMIC DNA]</scope>
    <source>
        <strain evidence="1 2">104</strain>
    </source>
</reference>
<evidence type="ECO:0000313" key="1">
    <source>
        <dbReference type="EMBL" id="ABK68722.1"/>
    </source>
</evidence>
<evidence type="ECO:0000313" key="2">
    <source>
        <dbReference type="Proteomes" id="UP000001574"/>
    </source>
</evidence>
<dbReference type="AlphaFoldDB" id="A0A0H3A3D9"/>
<accession>A0A0H3A3D9</accession>
<organism evidence="1 2">
    <name type="scientific">Mycobacterium avium (strain 104)</name>
    <dbReference type="NCBI Taxonomy" id="243243"/>
    <lineage>
        <taxon>Bacteria</taxon>
        <taxon>Bacillati</taxon>
        <taxon>Actinomycetota</taxon>
        <taxon>Actinomycetes</taxon>
        <taxon>Mycobacteriales</taxon>
        <taxon>Mycobacteriaceae</taxon>
        <taxon>Mycobacterium</taxon>
        <taxon>Mycobacterium avium complex (MAC)</taxon>
    </lineage>
</organism>
<dbReference type="Proteomes" id="UP000001574">
    <property type="component" value="Chromosome"/>
</dbReference>
<dbReference type="EMBL" id="CP000479">
    <property type="protein sequence ID" value="ABK68722.1"/>
    <property type="molecule type" value="Genomic_DNA"/>
</dbReference>
<proteinExistence type="predicted"/>
<dbReference type="HOGENOM" id="CLU_2494508_0_0_11"/>
<sequence length="86" mass="9776">MRRRLDRSPDPDLDQVARIAVGVAEKIRDDDPRLLFDQLTDLCRWHPAKAAQLIMTFAAWFDLDVPVQALWARVHDITGDVPRGAA</sequence>
<name>A0A0H3A3D9_MYCA1</name>
<protein>
    <submittedName>
        <fullName evidence="1">Uncharacterized protein</fullName>
    </submittedName>
</protein>
<dbReference type="RefSeq" id="WP_011723798.1">
    <property type="nucleotide sequence ID" value="NC_008595.1"/>
</dbReference>
<dbReference type="KEGG" id="mav:MAV_0832"/>